<protein>
    <submittedName>
        <fullName evidence="1">Zinc finger BED domain-containing protein 5-like</fullName>
    </submittedName>
</protein>
<dbReference type="RefSeq" id="XP_028137415.1">
    <property type="nucleotide sequence ID" value="XM_028281614.1"/>
</dbReference>
<sequence length="79" mass="8910">MSIDIQSNVREVLANTQFALQLDESTDISGKAQLISFVRFVYGPKIIEQFLFCRELETTTTGADIFSTVDTFFQDHGLT</sequence>
<dbReference type="PANTHER" id="PTHR45913">
    <property type="entry name" value="EPM2A-INTERACTING PROTEIN 1"/>
    <property type="match status" value="1"/>
</dbReference>
<name>A0A6P7FXX0_DIAVI</name>
<dbReference type="AlphaFoldDB" id="A0A6P7FXX0"/>
<gene>
    <name evidence="1" type="primary">LOC114331922</name>
</gene>
<dbReference type="PANTHER" id="PTHR45913:SF19">
    <property type="entry name" value="LOW QUALITY PROTEIN: ZINC FINGER BED DOMAIN-CONTAINING PROTEIN 5-LIKE"/>
    <property type="match status" value="1"/>
</dbReference>
<proteinExistence type="predicted"/>
<accession>A0A6P7FXX0</accession>
<organism evidence="1">
    <name type="scientific">Diabrotica virgifera virgifera</name>
    <name type="common">western corn rootworm</name>
    <dbReference type="NCBI Taxonomy" id="50390"/>
    <lineage>
        <taxon>Eukaryota</taxon>
        <taxon>Metazoa</taxon>
        <taxon>Ecdysozoa</taxon>
        <taxon>Arthropoda</taxon>
        <taxon>Hexapoda</taxon>
        <taxon>Insecta</taxon>
        <taxon>Pterygota</taxon>
        <taxon>Neoptera</taxon>
        <taxon>Endopterygota</taxon>
        <taxon>Coleoptera</taxon>
        <taxon>Polyphaga</taxon>
        <taxon>Cucujiformia</taxon>
        <taxon>Chrysomeloidea</taxon>
        <taxon>Chrysomelidae</taxon>
        <taxon>Galerucinae</taxon>
        <taxon>Diabroticina</taxon>
        <taxon>Diabroticites</taxon>
        <taxon>Diabrotica</taxon>
    </lineage>
</organism>
<dbReference type="InParanoid" id="A0A6P7FXX0"/>
<reference evidence="1" key="1">
    <citation type="submission" date="2025-08" db="UniProtKB">
        <authorList>
            <consortium name="RefSeq"/>
        </authorList>
    </citation>
    <scope>IDENTIFICATION</scope>
    <source>
        <tissue evidence="1">Whole insect</tissue>
    </source>
</reference>
<evidence type="ECO:0000313" key="1">
    <source>
        <dbReference type="RefSeq" id="XP_028137415.1"/>
    </source>
</evidence>